<feature type="transmembrane region" description="Helical" evidence="3">
    <location>
        <begin position="72"/>
        <end position="96"/>
    </location>
</feature>
<evidence type="ECO:0000313" key="7">
    <source>
        <dbReference type="Proteomes" id="UP000186817"/>
    </source>
</evidence>
<dbReference type="Pfam" id="PF03372">
    <property type="entry name" value="Exo_endo_phos"/>
    <property type="match status" value="1"/>
</dbReference>
<evidence type="ECO:0000256" key="3">
    <source>
        <dbReference type="SAM" id="Phobius"/>
    </source>
</evidence>
<proteinExistence type="predicted"/>
<feature type="region of interest" description="Disordered" evidence="2">
    <location>
        <begin position="1340"/>
        <end position="1386"/>
    </location>
</feature>
<dbReference type="OrthoDB" id="434384at2759"/>
<sequence>MLSSVLAWLMLLTPRPLVKPRPWMPWTRKSQWKAWRRFSLVLFIGRSLEGARRLFCRGPSGGTPSLGHALTACFLLLYMVTVGLLYVTVVTMTVVWTQCPRHVAARRVLQTALCILSRVIQQCMHLILQEFLWWQLVQAQGNKWHSAGMAERLEGDSSGEYVDAREGSGSSSRVTEERVTFDRLGQRVHEPSTPPPGSRLCPPPPQPLSAVREVSHAVAIAVGRALGMEGRADPGLVVAHVPPFWESMNRVAIHLTTFSPTDWSHPHMLEIGDDPSPTMALDTTGSPTPPDPDAAPATAASSLPTATTTTSVAAGGLDEEGDPPPMEAVADEMLDMELGALVSSLEEPMDEATLNEVAADMLLNPVPDPAMAPTDSTASSSTAAPSADSARGSGTPSRVNRKCVLLLLVPAYQVIPGAKSVDQPFGNGPSHEEYVELHRTRLRSLTLNVGGLDTTTYDTFMQWLPNAPYDVVCLQEIHHGLGKESTQWVAAGWRFITTVDPKTRFQGVAVLIRDSLCDNGELHFQETVTGRILHVRLQKEHLSIDIVGVYQHALHLEARKQNLHQRHQLWDQLGSVGTEYATAVRHQHTFVGAKHQSTIDFTITRRHHADGLARQVRDPSPELVNKFLLHKVISLFPKQPTPREPRAWQTPEVRGAVSTMWQARRELRQIRQVHCAALRACMEAFKKYTVFIKAYKLLKQQGKTARKALLNNELALAAEAAQRRDVGQLHRIVRRLAPKSKHTAVRIHGPQGEILRDAEEHHTIVRHFEQLFQSLQAPEPNNVVPNTTLQVTEKDLYEALQHTKYGKAVPRSSAPSSAVKCCADLLAQALVGSVNASLNGQTTPELWPLAVDLLRVGLLSSTLRDPVLHLDLLCSPLRDPEPITKPLIRTLWLKALPFARVNNGPVELVVQGPYTVPSIVAESFINFACYGMPTFRLFAAPPASAVASALIMEQTGAEALQEVRQMFPHLAARPEPLEAPDADMNAAPALGRRDREESSQETPEKYPRPAGKGQAPPTGKNAAGEVPPTAPVTGDPAPKAAASSRAQPSPQPGQQPGKTNSGRVRQWTQEEWDSWTSWGQNNRELTTKELQREVESLRENVRLLARISMRHEDELSQKRTETDFILTLEVAPANATPDQEGLLEQLYKMTVEWRTKQEQGKVNNSLRLTLFIGLLMYYELKVHEATASAESLEHLAQLGFLRQLDGNPVWNYLRWNYDKEELETSEQPPLPDAELRSLLTVLKTSIGAPGVLLRFHSSRKLVEQHKSAVTFFLGIGMRDPQALICYRALQQLCFNSSTQLIKMRLKPVKMERQPLVKILQEKFPAPPARSEEQRVTFLARTQQQWRKGKGRGRSGQQEGRGRGGKDPQEREEENSLEAAARSFKNQ</sequence>
<feature type="chain" id="PRO_5012028286" description="Endonuclease/exonuclease/phosphatase domain-containing protein" evidence="4">
    <location>
        <begin position="21"/>
        <end position="1386"/>
    </location>
</feature>
<feature type="coiled-coil region" evidence="1">
    <location>
        <begin position="1080"/>
        <end position="1107"/>
    </location>
</feature>
<keyword evidence="1" id="KW-0175">Coiled coil</keyword>
<dbReference type="SUPFAM" id="SSF56219">
    <property type="entry name" value="DNase I-like"/>
    <property type="match status" value="1"/>
</dbReference>
<evidence type="ECO:0000256" key="4">
    <source>
        <dbReference type="SAM" id="SignalP"/>
    </source>
</evidence>
<feature type="compositionally biased region" description="Basic and acidic residues" evidence="2">
    <location>
        <begin position="1359"/>
        <end position="1368"/>
    </location>
</feature>
<feature type="compositionally biased region" description="Low complexity" evidence="2">
    <location>
        <begin position="1036"/>
        <end position="1058"/>
    </location>
</feature>
<dbReference type="InterPro" id="IPR005135">
    <property type="entry name" value="Endo/exonuclease/phosphatase"/>
</dbReference>
<feature type="compositionally biased region" description="Pro residues" evidence="2">
    <location>
        <begin position="192"/>
        <end position="201"/>
    </location>
</feature>
<feature type="compositionally biased region" description="Basic and acidic residues" evidence="2">
    <location>
        <begin position="174"/>
        <end position="190"/>
    </location>
</feature>
<feature type="compositionally biased region" description="Basic and acidic residues" evidence="2">
    <location>
        <begin position="991"/>
        <end position="1007"/>
    </location>
</feature>
<evidence type="ECO:0000313" key="6">
    <source>
        <dbReference type="EMBL" id="OLP99885.1"/>
    </source>
</evidence>
<keyword evidence="3" id="KW-0812">Transmembrane</keyword>
<evidence type="ECO:0000259" key="5">
    <source>
        <dbReference type="Pfam" id="PF03372"/>
    </source>
</evidence>
<dbReference type="Proteomes" id="UP000186817">
    <property type="component" value="Unassembled WGS sequence"/>
</dbReference>
<feature type="region of interest" description="Disordered" evidence="2">
    <location>
        <begin position="990"/>
        <end position="1066"/>
    </location>
</feature>
<feature type="region of interest" description="Disordered" evidence="2">
    <location>
        <begin position="274"/>
        <end position="327"/>
    </location>
</feature>
<dbReference type="GO" id="GO:0003824">
    <property type="term" value="F:catalytic activity"/>
    <property type="evidence" value="ECO:0007669"/>
    <property type="project" value="InterPro"/>
</dbReference>
<keyword evidence="3" id="KW-1133">Transmembrane helix</keyword>
<feature type="region of interest" description="Disordered" evidence="2">
    <location>
        <begin position="157"/>
        <end position="201"/>
    </location>
</feature>
<keyword evidence="3" id="KW-0472">Membrane</keyword>
<reference evidence="6 7" key="1">
    <citation type="submission" date="2016-02" db="EMBL/GenBank/DDBJ databases">
        <title>Genome analysis of coral dinoflagellate symbionts highlights evolutionary adaptations to a symbiotic lifestyle.</title>
        <authorList>
            <person name="Aranda M."/>
            <person name="Li Y."/>
            <person name="Liew Y.J."/>
            <person name="Baumgarten S."/>
            <person name="Simakov O."/>
            <person name="Wilson M."/>
            <person name="Piel J."/>
            <person name="Ashoor H."/>
            <person name="Bougouffa S."/>
            <person name="Bajic V.B."/>
            <person name="Ryu T."/>
            <person name="Ravasi T."/>
            <person name="Bayer T."/>
            <person name="Micklem G."/>
            <person name="Kim H."/>
            <person name="Bhak J."/>
            <person name="Lajeunesse T.C."/>
            <person name="Voolstra C.R."/>
        </authorList>
    </citation>
    <scope>NUCLEOTIDE SEQUENCE [LARGE SCALE GENOMIC DNA]</scope>
    <source>
        <strain evidence="6 7">CCMP2467</strain>
    </source>
</reference>
<organism evidence="6 7">
    <name type="scientific">Symbiodinium microadriaticum</name>
    <name type="common">Dinoflagellate</name>
    <name type="synonym">Zooxanthella microadriatica</name>
    <dbReference type="NCBI Taxonomy" id="2951"/>
    <lineage>
        <taxon>Eukaryota</taxon>
        <taxon>Sar</taxon>
        <taxon>Alveolata</taxon>
        <taxon>Dinophyceae</taxon>
        <taxon>Suessiales</taxon>
        <taxon>Symbiodiniaceae</taxon>
        <taxon>Symbiodinium</taxon>
    </lineage>
</organism>
<comment type="caution">
    <text evidence="6">The sequence shown here is derived from an EMBL/GenBank/DDBJ whole genome shotgun (WGS) entry which is preliminary data.</text>
</comment>
<feature type="compositionally biased region" description="Low complexity" evidence="2">
    <location>
        <begin position="372"/>
        <end position="390"/>
    </location>
</feature>
<feature type="domain" description="Endonuclease/exonuclease/phosphatase" evidence="5">
    <location>
        <begin position="445"/>
        <end position="572"/>
    </location>
</feature>
<accession>A0A1Q9DXI1</accession>
<protein>
    <recommendedName>
        <fullName evidence="5">Endonuclease/exonuclease/phosphatase domain-containing protein</fullName>
    </recommendedName>
</protein>
<dbReference type="EMBL" id="LSRX01000347">
    <property type="protein sequence ID" value="OLP99885.1"/>
    <property type="molecule type" value="Genomic_DNA"/>
</dbReference>
<feature type="compositionally biased region" description="Low complexity" evidence="2">
    <location>
        <begin position="294"/>
        <end position="316"/>
    </location>
</feature>
<name>A0A1Q9DXI1_SYMMI</name>
<dbReference type="InterPro" id="IPR036691">
    <property type="entry name" value="Endo/exonu/phosph_ase_sf"/>
</dbReference>
<evidence type="ECO:0000256" key="1">
    <source>
        <dbReference type="SAM" id="Coils"/>
    </source>
</evidence>
<keyword evidence="7" id="KW-1185">Reference proteome</keyword>
<feature type="signal peptide" evidence="4">
    <location>
        <begin position="1"/>
        <end position="20"/>
    </location>
</feature>
<feature type="region of interest" description="Disordered" evidence="2">
    <location>
        <begin position="366"/>
        <end position="397"/>
    </location>
</feature>
<dbReference type="Gene3D" id="3.60.10.10">
    <property type="entry name" value="Endonuclease/exonuclease/phosphatase"/>
    <property type="match status" value="1"/>
</dbReference>
<evidence type="ECO:0000256" key="2">
    <source>
        <dbReference type="SAM" id="MobiDB-lite"/>
    </source>
</evidence>
<keyword evidence="4" id="KW-0732">Signal</keyword>
<gene>
    <name evidence="6" type="ORF">AK812_SmicGene17512</name>
</gene>